<evidence type="ECO:0000313" key="2">
    <source>
        <dbReference type="EMBL" id="MBA8951496.1"/>
    </source>
</evidence>
<dbReference type="InterPro" id="IPR029068">
    <property type="entry name" value="Glyas_Bleomycin-R_OHBP_Dase"/>
</dbReference>
<protein>
    <recommendedName>
        <fullName evidence="1">Glyoxalase-like domain-containing protein</fullName>
    </recommendedName>
</protein>
<dbReference type="AlphaFoldDB" id="A0A7W3LNP3"/>
<dbReference type="PANTHER" id="PTHR40265">
    <property type="entry name" value="BLL2707 PROTEIN"/>
    <property type="match status" value="1"/>
</dbReference>
<sequence length="202" mass="21120">MVIDPGLDHLVYATPDLAASVAEIAGRTGVAPVEGGPHVGLGTRNHLLGLGGRAYLEIVGPDPGQPAPERPRPFGIDDLAAPALVAWAVAVEDIDGRVARARAAGFDPGDAVPMARRRPDGVLLEWRLTPVRTGAVPFLIDWGRTEHPAAALPVVPLRTFRIVDPEPARVRAPLGALGVAADLRAGERPALRAEIGDGLVLE</sequence>
<dbReference type="InterPro" id="IPR025870">
    <property type="entry name" value="Glyoxalase-like_dom"/>
</dbReference>
<organism evidence="2 3">
    <name type="scientific">Actinomadura namibiensis</name>
    <dbReference type="NCBI Taxonomy" id="182080"/>
    <lineage>
        <taxon>Bacteria</taxon>
        <taxon>Bacillati</taxon>
        <taxon>Actinomycetota</taxon>
        <taxon>Actinomycetes</taxon>
        <taxon>Streptosporangiales</taxon>
        <taxon>Thermomonosporaceae</taxon>
        <taxon>Actinomadura</taxon>
    </lineage>
</organism>
<comment type="caution">
    <text evidence="2">The sequence shown here is derived from an EMBL/GenBank/DDBJ whole genome shotgun (WGS) entry which is preliminary data.</text>
</comment>
<dbReference type="SUPFAM" id="SSF54593">
    <property type="entry name" value="Glyoxalase/Bleomycin resistance protein/Dihydroxybiphenyl dioxygenase"/>
    <property type="match status" value="1"/>
</dbReference>
<feature type="domain" description="Glyoxalase-like" evidence="1">
    <location>
        <begin position="7"/>
        <end position="173"/>
    </location>
</feature>
<name>A0A7W3LNP3_ACTNM</name>
<keyword evidence="3" id="KW-1185">Reference proteome</keyword>
<accession>A0A7W3LNP3</accession>
<dbReference type="RefSeq" id="WP_182843809.1">
    <property type="nucleotide sequence ID" value="NZ_BAAALP010000070.1"/>
</dbReference>
<dbReference type="Gene3D" id="3.10.180.10">
    <property type="entry name" value="2,3-Dihydroxybiphenyl 1,2-Dioxygenase, domain 1"/>
    <property type="match status" value="1"/>
</dbReference>
<proteinExistence type="predicted"/>
<dbReference type="PANTHER" id="PTHR40265:SF1">
    <property type="entry name" value="GLYOXALASE-LIKE DOMAIN-CONTAINING PROTEIN"/>
    <property type="match status" value="1"/>
</dbReference>
<dbReference type="Pfam" id="PF13468">
    <property type="entry name" value="Glyoxalase_3"/>
    <property type="match status" value="1"/>
</dbReference>
<dbReference type="EMBL" id="JACJIA010000003">
    <property type="protein sequence ID" value="MBA8951496.1"/>
    <property type="molecule type" value="Genomic_DNA"/>
</dbReference>
<evidence type="ECO:0000259" key="1">
    <source>
        <dbReference type="Pfam" id="PF13468"/>
    </source>
</evidence>
<dbReference type="Proteomes" id="UP000572680">
    <property type="component" value="Unassembled WGS sequence"/>
</dbReference>
<reference evidence="2 3" key="1">
    <citation type="submission" date="2020-08" db="EMBL/GenBank/DDBJ databases">
        <title>Genomic Encyclopedia of Type Strains, Phase IV (KMG-IV): sequencing the most valuable type-strain genomes for metagenomic binning, comparative biology and taxonomic classification.</title>
        <authorList>
            <person name="Goeker M."/>
        </authorList>
    </citation>
    <scope>NUCLEOTIDE SEQUENCE [LARGE SCALE GENOMIC DNA]</scope>
    <source>
        <strain evidence="2 3">DSM 44197</strain>
    </source>
</reference>
<evidence type="ECO:0000313" key="3">
    <source>
        <dbReference type="Proteomes" id="UP000572680"/>
    </source>
</evidence>
<gene>
    <name evidence="2" type="ORF">HNR61_003127</name>
</gene>